<gene>
    <name evidence="9" type="ORF">Ddye_030918</name>
</gene>
<evidence type="ECO:0000256" key="3">
    <source>
        <dbReference type="ARBA" id="ARBA00023125"/>
    </source>
</evidence>
<dbReference type="PROSITE" id="PS51032">
    <property type="entry name" value="AP2_ERF"/>
    <property type="match status" value="1"/>
</dbReference>
<protein>
    <recommendedName>
        <fullName evidence="8">AP2/ERF domain-containing protein</fullName>
    </recommendedName>
</protein>
<evidence type="ECO:0000256" key="4">
    <source>
        <dbReference type="ARBA" id="ARBA00023163"/>
    </source>
</evidence>
<dbReference type="PANTHER" id="PTHR31241">
    <property type="entry name" value="DEHYDRATION-RESPONSIVE ELEMENT-BINDING PROTEIN 2C"/>
    <property type="match status" value="1"/>
</dbReference>
<keyword evidence="4" id="KW-0804">Transcription</keyword>
<feature type="region of interest" description="Disordered" evidence="7">
    <location>
        <begin position="153"/>
        <end position="183"/>
    </location>
</feature>
<dbReference type="PRINTS" id="PR00367">
    <property type="entry name" value="ETHRSPELEMNT"/>
</dbReference>
<evidence type="ECO:0000313" key="10">
    <source>
        <dbReference type="Proteomes" id="UP001280121"/>
    </source>
</evidence>
<feature type="domain" description="AP2/ERF" evidence="8">
    <location>
        <begin position="94"/>
        <end position="151"/>
    </location>
</feature>
<evidence type="ECO:0000256" key="5">
    <source>
        <dbReference type="ARBA" id="ARBA00023242"/>
    </source>
</evidence>
<dbReference type="CDD" id="cd00018">
    <property type="entry name" value="AP2"/>
    <property type="match status" value="1"/>
</dbReference>
<feature type="region of interest" description="Disordered" evidence="7">
    <location>
        <begin position="1"/>
        <end position="20"/>
    </location>
</feature>
<evidence type="ECO:0000259" key="8">
    <source>
        <dbReference type="PROSITE" id="PS51032"/>
    </source>
</evidence>
<dbReference type="SMART" id="SM00380">
    <property type="entry name" value="AP2"/>
    <property type="match status" value="1"/>
</dbReference>
<dbReference type="Gene3D" id="3.30.730.10">
    <property type="entry name" value="AP2/ERF domain"/>
    <property type="match status" value="1"/>
</dbReference>
<name>A0AAD9THZ4_9ROSI</name>
<feature type="compositionally biased region" description="Low complexity" evidence="7">
    <location>
        <begin position="27"/>
        <end position="69"/>
    </location>
</feature>
<dbReference type="InterPro" id="IPR001471">
    <property type="entry name" value="AP2/ERF_dom"/>
</dbReference>
<comment type="caution">
    <text evidence="9">The sequence shown here is derived from an EMBL/GenBank/DDBJ whole genome shotgun (WGS) entry which is preliminary data.</text>
</comment>
<proteinExistence type="inferred from homology"/>
<organism evidence="9 10">
    <name type="scientific">Dipteronia dyeriana</name>
    <dbReference type="NCBI Taxonomy" id="168575"/>
    <lineage>
        <taxon>Eukaryota</taxon>
        <taxon>Viridiplantae</taxon>
        <taxon>Streptophyta</taxon>
        <taxon>Embryophyta</taxon>
        <taxon>Tracheophyta</taxon>
        <taxon>Spermatophyta</taxon>
        <taxon>Magnoliopsida</taxon>
        <taxon>eudicotyledons</taxon>
        <taxon>Gunneridae</taxon>
        <taxon>Pentapetalae</taxon>
        <taxon>rosids</taxon>
        <taxon>malvids</taxon>
        <taxon>Sapindales</taxon>
        <taxon>Sapindaceae</taxon>
        <taxon>Hippocastanoideae</taxon>
        <taxon>Acereae</taxon>
        <taxon>Dipteronia</taxon>
    </lineage>
</organism>
<evidence type="ECO:0000256" key="7">
    <source>
        <dbReference type="SAM" id="MobiDB-lite"/>
    </source>
</evidence>
<keyword evidence="3" id="KW-0238">DNA-binding</keyword>
<dbReference type="FunFam" id="3.30.730.10:FF:000001">
    <property type="entry name" value="Ethylene-responsive transcription factor 2"/>
    <property type="match status" value="1"/>
</dbReference>
<dbReference type="InterPro" id="IPR016177">
    <property type="entry name" value="DNA-bd_dom_sf"/>
</dbReference>
<dbReference type="Proteomes" id="UP001280121">
    <property type="component" value="Unassembled WGS sequence"/>
</dbReference>
<evidence type="ECO:0000256" key="2">
    <source>
        <dbReference type="ARBA" id="ARBA00023015"/>
    </source>
</evidence>
<comment type="similarity">
    <text evidence="6">Belongs to the AP2/ERF transcription factor family. ERF subfamily.</text>
</comment>
<keyword evidence="2" id="KW-0805">Transcription regulation</keyword>
<evidence type="ECO:0000256" key="6">
    <source>
        <dbReference type="ARBA" id="ARBA00024343"/>
    </source>
</evidence>
<dbReference type="GO" id="GO:0003700">
    <property type="term" value="F:DNA-binding transcription factor activity"/>
    <property type="evidence" value="ECO:0007669"/>
    <property type="project" value="InterPro"/>
</dbReference>
<comment type="subcellular location">
    <subcellularLocation>
        <location evidence="1">Nucleus</location>
    </subcellularLocation>
</comment>
<keyword evidence="5" id="KW-0539">Nucleus</keyword>
<dbReference type="GO" id="GO:0005634">
    <property type="term" value="C:nucleus"/>
    <property type="evidence" value="ECO:0007669"/>
    <property type="project" value="UniProtKB-SubCell"/>
</dbReference>
<dbReference type="GO" id="GO:0000976">
    <property type="term" value="F:transcription cis-regulatory region binding"/>
    <property type="evidence" value="ECO:0007669"/>
    <property type="project" value="TreeGrafter"/>
</dbReference>
<keyword evidence="10" id="KW-1185">Reference proteome</keyword>
<evidence type="ECO:0000313" key="9">
    <source>
        <dbReference type="EMBL" id="KAK2636126.1"/>
    </source>
</evidence>
<reference evidence="9" key="1">
    <citation type="journal article" date="2023" name="Plant J.">
        <title>Genome sequences and population genomics provide insights into the demographic history, inbreeding, and mutation load of two 'living fossil' tree species of Dipteronia.</title>
        <authorList>
            <person name="Feng Y."/>
            <person name="Comes H.P."/>
            <person name="Chen J."/>
            <person name="Zhu S."/>
            <person name="Lu R."/>
            <person name="Zhang X."/>
            <person name="Li P."/>
            <person name="Qiu J."/>
            <person name="Olsen K.M."/>
            <person name="Qiu Y."/>
        </authorList>
    </citation>
    <scope>NUCLEOTIDE SEQUENCE</scope>
    <source>
        <strain evidence="9">KIB01</strain>
    </source>
</reference>
<sequence length="363" mass="39105">MDDSAGTSHNATTSSSAPALITVTTTTTTTTTTTDDTKSTDSATTTTTTSDNNCTSDNNNNNNNNINIIDNDDHKNNNIKKCKGKGGPDNGKFRYRGVRQRSWGKWVAEIREPRKRTRKWLGTFATAEDAARAYDRAAIILYGSKAQLNLQTSSCPLSSSSSQSSSSRGGSSSSSSSSQTLRPLLPRPSGFGFGLSASAAAAPFSNHHQMSAAVSIPYGGVYNVGSSISNLLHNQQQLLQQQQQEQVMQNYDYNPHPHHQLLSSDGLNGINGGDFPTTTSYNTPNPNNQLRVHFCDDHVTSSSFAGSVSSTLSTTTTPFVAPPFLAPNMTVGPGSPSVWPLTNDEEYPPHCLWDYGDPFLYDF</sequence>
<dbReference type="SUPFAM" id="SSF54171">
    <property type="entry name" value="DNA-binding domain"/>
    <property type="match status" value="1"/>
</dbReference>
<accession>A0AAD9THZ4</accession>
<evidence type="ECO:0000256" key="1">
    <source>
        <dbReference type="ARBA" id="ARBA00004123"/>
    </source>
</evidence>
<dbReference type="GO" id="GO:0006950">
    <property type="term" value="P:response to stress"/>
    <property type="evidence" value="ECO:0007669"/>
    <property type="project" value="TreeGrafter"/>
</dbReference>
<dbReference type="PANTHER" id="PTHR31241:SF24">
    <property type="entry name" value="ETHYLENE-RESPONSIVE TRANSCRIPTION FACTOR ABI4"/>
    <property type="match status" value="1"/>
</dbReference>
<dbReference type="EMBL" id="JANJYI010000009">
    <property type="protein sequence ID" value="KAK2636126.1"/>
    <property type="molecule type" value="Genomic_DNA"/>
</dbReference>
<feature type="region of interest" description="Disordered" evidence="7">
    <location>
        <begin position="27"/>
        <end position="76"/>
    </location>
</feature>
<dbReference type="GO" id="GO:0045893">
    <property type="term" value="P:positive regulation of DNA-templated transcription"/>
    <property type="evidence" value="ECO:0007669"/>
    <property type="project" value="TreeGrafter"/>
</dbReference>
<dbReference type="InterPro" id="IPR036955">
    <property type="entry name" value="AP2/ERF_dom_sf"/>
</dbReference>
<dbReference type="AlphaFoldDB" id="A0AAD9THZ4"/>
<dbReference type="Pfam" id="PF00847">
    <property type="entry name" value="AP2"/>
    <property type="match status" value="1"/>
</dbReference>
<feature type="compositionally biased region" description="Polar residues" evidence="7">
    <location>
        <begin position="1"/>
        <end position="17"/>
    </location>
</feature>